<accession>A0A927C0L9</accession>
<name>A0A927C0L9_9GAMM</name>
<dbReference type="RefSeq" id="WP_190763444.1">
    <property type="nucleotide sequence ID" value="NZ_JACXLD010000002.1"/>
</dbReference>
<evidence type="ECO:0000313" key="1">
    <source>
        <dbReference type="EMBL" id="MBD2858534.1"/>
    </source>
</evidence>
<proteinExistence type="predicted"/>
<dbReference type="EMBL" id="JACXLD010000002">
    <property type="protein sequence ID" value="MBD2858534.1"/>
    <property type="molecule type" value="Genomic_DNA"/>
</dbReference>
<comment type="caution">
    <text evidence="1">The sequence shown here is derived from an EMBL/GenBank/DDBJ whole genome shotgun (WGS) entry which is preliminary data.</text>
</comment>
<evidence type="ECO:0000313" key="2">
    <source>
        <dbReference type="Proteomes" id="UP000610558"/>
    </source>
</evidence>
<gene>
    <name evidence="1" type="ORF">IB286_05880</name>
</gene>
<keyword evidence="2" id="KW-1185">Reference proteome</keyword>
<dbReference type="AlphaFoldDB" id="A0A927C0L9"/>
<sequence>MPAQIGIADMGQCYDRQMNSNGCPLFSKMTKGNRADFFWRYFCNIERKLAPDARLLLTSSGTAGLAKAAAAPYNTVNIT</sequence>
<protein>
    <submittedName>
        <fullName evidence="1">Uncharacterized protein</fullName>
    </submittedName>
</protein>
<organism evidence="1 2">
    <name type="scientific">Spongiibacter pelagi</name>
    <dbReference type="NCBI Taxonomy" id="2760804"/>
    <lineage>
        <taxon>Bacteria</taxon>
        <taxon>Pseudomonadati</taxon>
        <taxon>Pseudomonadota</taxon>
        <taxon>Gammaproteobacteria</taxon>
        <taxon>Cellvibrionales</taxon>
        <taxon>Spongiibacteraceae</taxon>
        <taxon>Spongiibacter</taxon>
    </lineage>
</organism>
<reference evidence="1" key="1">
    <citation type="submission" date="2020-09" db="EMBL/GenBank/DDBJ databases">
        <authorList>
            <person name="Yoon J.-W."/>
        </authorList>
    </citation>
    <scope>NUCLEOTIDE SEQUENCE</scope>
    <source>
        <strain evidence="1">KMU-158</strain>
    </source>
</reference>
<dbReference type="Proteomes" id="UP000610558">
    <property type="component" value="Unassembled WGS sequence"/>
</dbReference>